<evidence type="ECO:0000256" key="1">
    <source>
        <dbReference type="SAM" id="MobiDB-lite"/>
    </source>
</evidence>
<proteinExistence type="predicted"/>
<feature type="region of interest" description="Disordered" evidence="1">
    <location>
        <begin position="81"/>
        <end position="116"/>
    </location>
</feature>
<reference evidence="4" key="1">
    <citation type="submission" date="2024-07" db="EMBL/GenBank/DDBJ databases">
        <title>Two chromosome-level genome assemblies of Korean endemic species Abeliophyllum distichum and Forsythia ovata (Oleaceae).</title>
        <authorList>
            <person name="Jang H."/>
        </authorList>
    </citation>
    <scope>NUCLEOTIDE SEQUENCE [LARGE SCALE GENOMIC DNA]</scope>
</reference>
<keyword evidence="2" id="KW-0732">Signal</keyword>
<accession>A0ABD1V2C5</accession>
<feature type="chain" id="PRO_5044818021" evidence="2">
    <location>
        <begin position="27"/>
        <end position="116"/>
    </location>
</feature>
<dbReference type="PANTHER" id="PTHR33592">
    <property type="entry name" value="TRANSMEMBRANE PROTEIN"/>
    <property type="match status" value="1"/>
</dbReference>
<dbReference type="PANTHER" id="PTHR33592:SF3">
    <property type="entry name" value="TRANSMEMBRANE PROTEIN"/>
    <property type="match status" value="1"/>
</dbReference>
<evidence type="ECO:0000313" key="4">
    <source>
        <dbReference type="Proteomes" id="UP001604277"/>
    </source>
</evidence>
<protein>
    <submittedName>
        <fullName evidence="3">Uncharacterized protein</fullName>
    </submittedName>
</protein>
<dbReference type="Proteomes" id="UP001604277">
    <property type="component" value="Unassembled WGS sequence"/>
</dbReference>
<dbReference type="EMBL" id="JBFOLJ010000006">
    <property type="protein sequence ID" value="KAL2530778.1"/>
    <property type="molecule type" value="Genomic_DNA"/>
</dbReference>
<gene>
    <name evidence="3" type="ORF">Fot_23379</name>
</gene>
<name>A0ABD1V2C5_9LAMI</name>
<organism evidence="3 4">
    <name type="scientific">Forsythia ovata</name>
    <dbReference type="NCBI Taxonomy" id="205694"/>
    <lineage>
        <taxon>Eukaryota</taxon>
        <taxon>Viridiplantae</taxon>
        <taxon>Streptophyta</taxon>
        <taxon>Embryophyta</taxon>
        <taxon>Tracheophyta</taxon>
        <taxon>Spermatophyta</taxon>
        <taxon>Magnoliopsida</taxon>
        <taxon>eudicotyledons</taxon>
        <taxon>Gunneridae</taxon>
        <taxon>Pentapetalae</taxon>
        <taxon>asterids</taxon>
        <taxon>lamiids</taxon>
        <taxon>Lamiales</taxon>
        <taxon>Oleaceae</taxon>
        <taxon>Forsythieae</taxon>
        <taxon>Forsythia</taxon>
    </lineage>
</organism>
<evidence type="ECO:0000256" key="2">
    <source>
        <dbReference type="SAM" id="SignalP"/>
    </source>
</evidence>
<dbReference type="AlphaFoldDB" id="A0ABD1V2C5"/>
<keyword evidence="4" id="KW-1185">Reference proteome</keyword>
<comment type="caution">
    <text evidence="3">The sequence shown here is derived from an EMBL/GenBank/DDBJ whole genome shotgun (WGS) entry which is preliminary data.</text>
</comment>
<feature type="compositionally biased region" description="Polar residues" evidence="1">
    <location>
        <begin position="93"/>
        <end position="116"/>
    </location>
</feature>
<sequence length="116" mass="12080">MGSIKTTYFLIFCTFLVSISFEEANGTRVLGMEKWLREKVPLLASLPRGPVPPSSGSPCTYIPGTPSSGTGTCSLNEKHFAGGGTAHAPPASPTSVINFGSASMTNHETGKNDSTS</sequence>
<evidence type="ECO:0000313" key="3">
    <source>
        <dbReference type="EMBL" id="KAL2530778.1"/>
    </source>
</evidence>
<feature type="signal peptide" evidence="2">
    <location>
        <begin position="1"/>
        <end position="26"/>
    </location>
</feature>